<dbReference type="Proteomes" id="UP000250275">
    <property type="component" value="Unassembled WGS sequence"/>
</dbReference>
<keyword evidence="2" id="KW-1185">Reference proteome</keyword>
<dbReference type="AlphaFoldDB" id="A0A310SL99"/>
<dbReference type="EMBL" id="KQ760127">
    <property type="protein sequence ID" value="OAD61847.1"/>
    <property type="molecule type" value="Genomic_DNA"/>
</dbReference>
<evidence type="ECO:0000313" key="2">
    <source>
        <dbReference type="Proteomes" id="UP000250275"/>
    </source>
</evidence>
<accession>A0A310SL99</accession>
<reference evidence="1 2" key="1">
    <citation type="submission" date="2015-07" db="EMBL/GenBank/DDBJ databases">
        <title>The genome of Eufriesea mexicana.</title>
        <authorList>
            <person name="Pan H."/>
            <person name="Kapheim K."/>
        </authorList>
    </citation>
    <scope>NUCLEOTIDE SEQUENCE [LARGE SCALE GENOMIC DNA]</scope>
    <source>
        <strain evidence="1">0111107269</strain>
        <tissue evidence="1">Whole body</tissue>
    </source>
</reference>
<dbReference type="OrthoDB" id="10051804at2759"/>
<name>A0A310SL99_9HYME</name>
<proteinExistence type="predicted"/>
<dbReference type="PANTHER" id="PTHR33964">
    <property type="entry name" value="RE45066P-RELATED"/>
    <property type="match status" value="1"/>
</dbReference>
<gene>
    <name evidence="1" type="ORF">WN48_05554</name>
</gene>
<dbReference type="PANTHER" id="PTHR33964:SF1">
    <property type="entry name" value="RE45066P"/>
    <property type="match status" value="1"/>
</dbReference>
<evidence type="ECO:0000313" key="1">
    <source>
        <dbReference type="EMBL" id="OAD61847.1"/>
    </source>
</evidence>
<sequence length="216" mass="24867">MCGRPLEKINKNDFSFAVTKESLQQMCPDFEASLKCIQSYSFNCLQQKQRVRFNQWYTSTNMAIMEMCQEGPFQDKFLQYLPCMQKVEPEYELCYRKFEKTAQNVSRTLRANLNDTVKSLCCAGAIRRLEMKPDFLLEPGKKEMGKCTKKGGNEDGEQLLTKDAIPSSDEDSEIDSRLEGRVPRKNLNLAGSLMKLREIKRKCRSMVARSVGRLTV</sequence>
<organism evidence="1 2">
    <name type="scientific">Eufriesea mexicana</name>
    <dbReference type="NCBI Taxonomy" id="516756"/>
    <lineage>
        <taxon>Eukaryota</taxon>
        <taxon>Metazoa</taxon>
        <taxon>Ecdysozoa</taxon>
        <taxon>Arthropoda</taxon>
        <taxon>Hexapoda</taxon>
        <taxon>Insecta</taxon>
        <taxon>Pterygota</taxon>
        <taxon>Neoptera</taxon>
        <taxon>Endopterygota</taxon>
        <taxon>Hymenoptera</taxon>
        <taxon>Apocrita</taxon>
        <taxon>Aculeata</taxon>
        <taxon>Apoidea</taxon>
        <taxon>Anthophila</taxon>
        <taxon>Apidae</taxon>
        <taxon>Eufriesea</taxon>
    </lineage>
</organism>
<protein>
    <submittedName>
        <fullName evidence="1">Uncharacterized protein</fullName>
    </submittedName>
</protein>